<keyword evidence="2" id="KW-1185">Reference proteome</keyword>
<evidence type="ECO:0000313" key="2">
    <source>
        <dbReference type="Proteomes" id="UP000566819"/>
    </source>
</evidence>
<dbReference type="OrthoDB" id="5421738at2759"/>
<gene>
    <name evidence="1" type="ORF">G7Y89_g15870</name>
</gene>
<reference evidence="1 2" key="1">
    <citation type="submission" date="2020-03" db="EMBL/GenBank/DDBJ databases">
        <title>Draft Genome Sequence of Cudoniella acicularis.</title>
        <authorList>
            <person name="Buettner E."/>
            <person name="Kellner H."/>
        </authorList>
    </citation>
    <scope>NUCLEOTIDE SEQUENCE [LARGE SCALE GENOMIC DNA]</scope>
    <source>
        <strain evidence="1 2">DSM 108380</strain>
    </source>
</reference>
<evidence type="ECO:0000313" key="1">
    <source>
        <dbReference type="EMBL" id="KAF4609399.1"/>
    </source>
</evidence>
<protein>
    <submittedName>
        <fullName evidence="1">Uncharacterized protein</fullName>
    </submittedName>
</protein>
<dbReference type="Proteomes" id="UP000566819">
    <property type="component" value="Unassembled WGS sequence"/>
</dbReference>
<proteinExistence type="predicted"/>
<dbReference type="AlphaFoldDB" id="A0A8H4QEJ5"/>
<comment type="caution">
    <text evidence="1">The sequence shown here is derived from an EMBL/GenBank/DDBJ whole genome shotgun (WGS) entry which is preliminary data.</text>
</comment>
<sequence>MSSKLTIANLNVSDEHLPSIQFQTIAFHSHETGKNHGILGFQVVGEGSDAKSLNEHEKTHAKGKRCGAKFAYLLNGMEGQSQGRILDPVLSLQDRSLVGGPPSGSYARTIKGLASFQEMDFRFPISTNYFPRDALKSSQYLHVTAPTLKGHETLFHDNASSSYDHVEIISGICLFSMKILNSSFFDNGRPNIHKLTHVKPTLYEMDHILRASSTIADVASLIILRNRDRAPATPGVSVGITLDVPSFQYYYNVAQKLDEGLCSSHDALKWLEATERRHDEVCDAFQNAVGIALKKRGVVQGEYGIVPEFLAALSILKSDGGVVWNDFYNLLKEKEQPKDFRALGYLFYVFEVMRYALQQEIPVSRRIPASLDHLDKPAIFSETTMERRPRRLLISVDDRDERKIYTRCQNLLKILRKRPNVEVVSDLVELYMCRRIFVNSNGCGDGLYRDDPSPAVPRVLLQGCKREEDSESHSYVNMEQQEVLRHLYGPDFVPFLEPSRAVPRCGVLLQAPIVKNHFAALIKILGHEGVVED</sequence>
<accession>A0A8H4QEJ5</accession>
<name>A0A8H4QEJ5_9HELO</name>
<dbReference type="EMBL" id="JAAMPI010002794">
    <property type="protein sequence ID" value="KAF4609399.1"/>
    <property type="molecule type" value="Genomic_DNA"/>
</dbReference>
<organism evidence="1 2">
    <name type="scientific">Cudoniella acicularis</name>
    <dbReference type="NCBI Taxonomy" id="354080"/>
    <lineage>
        <taxon>Eukaryota</taxon>
        <taxon>Fungi</taxon>
        <taxon>Dikarya</taxon>
        <taxon>Ascomycota</taxon>
        <taxon>Pezizomycotina</taxon>
        <taxon>Leotiomycetes</taxon>
        <taxon>Helotiales</taxon>
        <taxon>Tricladiaceae</taxon>
        <taxon>Cudoniella</taxon>
    </lineage>
</organism>